<dbReference type="AlphaFoldDB" id="A0A2M6YQX1"/>
<reference evidence="2" key="1">
    <citation type="submission" date="2017-09" db="EMBL/GenBank/DDBJ databases">
        <title>Depth-based differentiation of microbial function through sediment-hosted aquifers and enrichment of novel symbionts in the deep terrestrial subsurface.</title>
        <authorList>
            <person name="Probst A.J."/>
            <person name="Ladd B."/>
            <person name="Jarett J.K."/>
            <person name="Geller-Mcgrath D.E."/>
            <person name="Sieber C.M.K."/>
            <person name="Emerson J.B."/>
            <person name="Anantharaman K."/>
            <person name="Thomas B.C."/>
            <person name="Malmstrom R."/>
            <person name="Stieglmeier M."/>
            <person name="Klingl A."/>
            <person name="Woyke T."/>
            <person name="Ryan C.M."/>
            <person name="Banfield J.F."/>
        </authorList>
    </citation>
    <scope>NUCLEOTIDE SEQUENCE [LARGE SCALE GENOMIC DNA]</scope>
</reference>
<evidence type="ECO:0000313" key="2">
    <source>
        <dbReference type="Proteomes" id="UP000229502"/>
    </source>
</evidence>
<name>A0A2M6YQX1_9BACT</name>
<comment type="caution">
    <text evidence="1">The sequence shown here is derived from an EMBL/GenBank/DDBJ whole genome shotgun (WGS) entry which is preliminary data.</text>
</comment>
<evidence type="ECO:0000313" key="1">
    <source>
        <dbReference type="EMBL" id="PIU34082.1"/>
    </source>
</evidence>
<organism evidence="1 2">
    <name type="scientific">Candidatus Shapirobacteria bacterium CG07_land_8_20_14_0_80_39_18</name>
    <dbReference type="NCBI Taxonomy" id="1974882"/>
    <lineage>
        <taxon>Bacteria</taxon>
        <taxon>Candidatus Shapironibacteriota</taxon>
    </lineage>
</organism>
<gene>
    <name evidence="1" type="ORF">COT03_02545</name>
</gene>
<dbReference type="Proteomes" id="UP000229502">
    <property type="component" value="Unassembled WGS sequence"/>
</dbReference>
<protein>
    <submittedName>
        <fullName evidence="1">Uncharacterized protein</fullName>
    </submittedName>
</protein>
<accession>A0A2M6YQX1</accession>
<sequence length="107" mass="12071">MVTIAEIGRQRTDLGEVLASVMEDRISAGHYMGDFCRFAGKFFPNEGRYSVHKSTERSKETVLIFFGHGNEEIKIEIEKDKILMAIPTIGVIFVLEGKLVIPPKMLQ</sequence>
<feature type="non-terminal residue" evidence="1">
    <location>
        <position position="107"/>
    </location>
</feature>
<proteinExistence type="predicted"/>
<dbReference type="EMBL" id="PEWZ01000122">
    <property type="protein sequence ID" value="PIU34082.1"/>
    <property type="molecule type" value="Genomic_DNA"/>
</dbReference>